<dbReference type="Gene3D" id="3.60.15.10">
    <property type="entry name" value="Ribonuclease Z/Hydroxyacylglutathione hydrolase-like"/>
    <property type="match status" value="1"/>
</dbReference>
<comment type="caution">
    <text evidence="2">The sequence shown here is derived from an EMBL/GenBank/DDBJ whole genome shotgun (WGS) entry which is preliminary data.</text>
</comment>
<dbReference type="InterPro" id="IPR001279">
    <property type="entry name" value="Metallo-B-lactamas"/>
</dbReference>
<proteinExistence type="predicted"/>
<accession>A0A150S095</accession>
<reference evidence="2 3" key="1">
    <citation type="submission" date="2014-02" db="EMBL/GenBank/DDBJ databases">
        <title>The small core and large imbalanced accessory genome model reveals a collaborative survival strategy of Sorangium cellulosum strains in nature.</title>
        <authorList>
            <person name="Han K."/>
            <person name="Peng R."/>
            <person name="Blom J."/>
            <person name="Li Y.-Z."/>
        </authorList>
    </citation>
    <scope>NUCLEOTIDE SEQUENCE [LARGE SCALE GENOMIC DNA]</scope>
    <source>
        <strain evidence="2 3">So0149</strain>
    </source>
</reference>
<protein>
    <recommendedName>
        <fullName evidence="1">Metallo-beta-lactamase domain-containing protein</fullName>
    </recommendedName>
</protein>
<dbReference type="PANTHER" id="PTHR30619">
    <property type="entry name" value="DNA INTERNALIZATION/COMPETENCE PROTEIN COMEC/REC2"/>
    <property type="match status" value="1"/>
</dbReference>
<gene>
    <name evidence="2" type="ORF">BE18_13780</name>
</gene>
<evidence type="ECO:0000313" key="2">
    <source>
        <dbReference type="EMBL" id="KYF85885.1"/>
    </source>
</evidence>
<dbReference type="Pfam" id="PF00753">
    <property type="entry name" value="Lactamase_B"/>
    <property type="match status" value="1"/>
</dbReference>
<evidence type="ECO:0000313" key="3">
    <source>
        <dbReference type="Proteomes" id="UP000075515"/>
    </source>
</evidence>
<dbReference type="InterPro" id="IPR052159">
    <property type="entry name" value="Competence_DNA_uptake"/>
</dbReference>
<dbReference type="Proteomes" id="UP000075515">
    <property type="component" value="Unassembled WGS sequence"/>
</dbReference>
<dbReference type="AlphaFoldDB" id="A0A150S095"/>
<feature type="domain" description="Metallo-beta-lactamase" evidence="1">
    <location>
        <begin position="29"/>
        <end position="237"/>
    </location>
</feature>
<name>A0A150S095_SORCE</name>
<evidence type="ECO:0000259" key="1">
    <source>
        <dbReference type="Pfam" id="PF00753"/>
    </source>
</evidence>
<dbReference type="InterPro" id="IPR036866">
    <property type="entry name" value="RibonucZ/Hydroxyglut_hydro"/>
</dbReference>
<dbReference type="SUPFAM" id="SSF56281">
    <property type="entry name" value="Metallo-hydrolase/oxidoreductase"/>
    <property type="match status" value="1"/>
</dbReference>
<dbReference type="PANTHER" id="PTHR30619:SF1">
    <property type="entry name" value="RECOMBINATION PROTEIN 2"/>
    <property type="match status" value="1"/>
</dbReference>
<dbReference type="EMBL" id="JEMC01002622">
    <property type="protein sequence ID" value="KYF85885.1"/>
    <property type="molecule type" value="Genomic_DNA"/>
</dbReference>
<sequence>MLIADELPRPAQGTLTVYLLGPGVGESEVIALPDGKCIVVDCCTKGGVNLPIELLQHLGIASVEAIVLTHPDLDHLRGIADVVRRFPPQHVFRYPGDKYVRDLVACWIEKSPSNARYRELSEAIKTIDAHTNKRQRRWDLCATTRPWCPAGAPYTIHFLAPTPFDRDRVGSVLRKVVQLRDGEFGLSERFERVLRGEADLGDTPNVLSLALVIEWAGRKVLLAGDVENGTSSPESGWKGVLALLDDQDNPWGPLGHLVEDVELVKVAHHGSQGAFFASAWARHAKSKKTMAMVAPYSPKSLPSDATLVHLRTYCSHLGISAEGGDAFTRAEAAGWAQVKGRVPSTTAHCVAAVLDPSGDLKLFRGMGAALFQ</sequence>
<organism evidence="2 3">
    <name type="scientific">Sorangium cellulosum</name>
    <name type="common">Polyangium cellulosum</name>
    <dbReference type="NCBI Taxonomy" id="56"/>
    <lineage>
        <taxon>Bacteria</taxon>
        <taxon>Pseudomonadati</taxon>
        <taxon>Myxococcota</taxon>
        <taxon>Polyangia</taxon>
        <taxon>Polyangiales</taxon>
        <taxon>Polyangiaceae</taxon>
        <taxon>Sorangium</taxon>
    </lineage>
</organism>